<dbReference type="EMBL" id="JACKWZ010000001">
    <property type="protein sequence ID" value="KAF9424892.1"/>
    <property type="molecule type" value="Genomic_DNA"/>
</dbReference>
<organism evidence="1 2">
    <name type="scientific">Spodoptera exigua</name>
    <name type="common">Beet armyworm</name>
    <name type="synonym">Noctua fulgens</name>
    <dbReference type="NCBI Taxonomy" id="7107"/>
    <lineage>
        <taxon>Eukaryota</taxon>
        <taxon>Metazoa</taxon>
        <taxon>Ecdysozoa</taxon>
        <taxon>Arthropoda</taxon>
        <taxon>Hexapoda</taxon>
        <taxon>Insecta</taxon>
        <taxon>Pterygota</taxon>
        <taxon>Neoptera</taxon>
        <taxon>Endopterygota</taxon>
        <taxon>Lepidoptera</taxon>
        <taxon>Glossata</taxon>
        <taxon>Ditrysia</taxon>
        <taxon>Noctuoidea</taxon>
        <taxon>Noctuidae</taxon>
        <taxon>Amphipyrinae</taxon>
        <taxon>Spodoptera</taxon>
    </lineage>
</organism>
<dbReference type="Proteomes" id="UP000648187">
    <property type="component" value="Unassembled WGS sequence"/>
</dbReference>
<protein>
    <submittedName>
        <fullName evidence="1">Uncharacterized protein</fullName>
    </submittedName>
</protein>
<name>A0A835GV24_SPOEX</name>
<comment type="caution">
    <text evidence="1">The sequence shown here is derived from an EMBL/GenBank/DDBJ whole genome shotgun (WGS) entry which is preliminary data.</text>
</comment>
<sequence length="82" mass="9204">MILLVCIRCSIGVRPYGDGHRVSSGVQGFIVNRNTSPEDDPQPPRLQEATLWSPSPPPILLIWNITTKLLTSKLCLRDNMLY</sequence>
<gene>
    <name evidence="1" type="ORF">HW555_000193</name>
</gene>
<evidence type="ECO:0000313" key="2">
    <source>
        <dbReference type="Proteomes" id="UP000648187"/>
    </source>
</evidence>
<accession>A0A835GV24</accession>
<reference evidence="1" key="1">
    <citation type="submission" date="2020-08" db="EMBL/GenBank/DDBJ databases">
        <title>Spodoptera exigua strain:BAW_Kor-Di-RS1 Genome sequencing and assembly.</title>
        <authorList>
            <person name="Kim J."/>
            <person name="Nam H.Y."/>
            <person name="Kwon M."/>
            <person name="Choi J.H."/>
            <person name="Cho S.R."/>
            <person name="Kim G.-H."/>
        </authorList>
    </citation>
    <scope>NUCLEOTIDE SEQUENCE</scope>
    <source>
        <strain evidence="1">BAW_Kor-Di-RS1</strain>
        <tissue evidence="1">Whole-body</tissue>
    </source>
</reference>
<proteinExistence type="predicted"/>
<evidence type="ECO:0000313" key="1">
    <source>
        <dbReference type="EMBL" id="KAF9424892.1"/>
    </source>
</evidence>
<dbReference type="AlphaFoldDB" id="A0A835GV24"/>
<keyword evidence="2" id="KW-1185">Reference proteome</keyword>